<reference evidence="2" key="2">
    <citation type="submission" date="2024-01" db="EMBL/GenBank/DDBJ databases">
        <title>Comparative genomics of Cryptococcus and Kwoniella reveals pathogenesis evolution and contrasting modes of karyotype evolution via chromosome fusion or intercentromeric recombination.</title>
        <authorList>
            <person name="Coelho M.A."/>
            <person name="David-Palma M."/>
            <person name="Shea T."/>
            <person name="Bowers K."/>
            <person name="McGinley-Smith S."/>
            <person name="Mohammad A.W."/>
            <person name="Gnirke A."/>
            <person name="Yurkov A.M."/>
            <person name="Nowrousian M."/>
            <person name="Sun S."/>
            <person name="Cuomo C.A."/>
            <person name="Heitman J."/>
        </authorList>
    </citation>
    <scope>NUCLEOTIDE SEQUENCE</scope>
    <source>
        <strain evidence="2">CBS 12478</strain>
    </source>
</reference>
<dbReference type="AlphaFoldDB" id="A0A5M6BTF6"/>
<proteinExistence type="predicted"/>
<evidence type="ECO:0000256" key="1">
    <source>
        <dbReference type="SAM" id="MobiDB-lite"/>
    </source>
</evidence>
<evidence type="ECO:0000313" key="3">
    <source>
        <dbReference type="Proteomes" id="UP000322225"/>
    </source>
</evidence>
<dbReference type="EMBL" id="CP144058">
    <property type="protein sequence ID" value="WWD20377.1"/>
    <property type="molecule type" value="Genomic_DNA"/>
</dbReference>
<sequence length="214" mass="23969">MALTVDLKRLALELDLRDVNQIIQYYRTHTKEEVEALEVALLKDCNRMMTEMSSSIDKTIVKLRADQASFFQHIGNAFASSLGEESLPPPSIGGKFYPDGMPTEYQNPQTFDDWISLPETFLNAWYLFYKSDYAPNPVTLTPFDKSCAIWAAIGGHPDLMVEPGSVRTAAASLQTNREIPTARRVSKKSSDLIIKGKKKKGRKARTVNSHAART</sequence>
<name>A0A5M6BTF6_9TREE</name>
<dbReference type="Proteomes" id="UP000322225">
    <property type="component" value="Chromosome 8"/>
</dbReference>
<reference evidence="2" key="1">
    <citation type="submission" date="2017-08" db="EMBL/GenBank/DDBJ databases">
        <authorList>
            <person name="Cuomo C."/>
            <person name="Billmyre B."/>
            <person name="Heitman J."/>
        </authorList>
    </citation>
    <scope>NUCLEOTIDE SEQUENCE</scope>
    <source>
        <strain evidence="2">CBS 12478</strain>
    </source>
</reference>
<dbReference type="RefSeq" id="XP_031858399.1">
    <property type="nucleotide sequence ID" value="XM_032007285.1"/>
</dbReference>
<protein>
    <submittedName>
        <fullName evidence="2">Uncharacterized protein</fullName>
    </submittedName>
</protein>
<dbReference type="GeneID" id="43591453"/>
<accession>A0A5M6BTF6</accession>
<evidence type="ECO:0000313" key="2">
    <source>
        <dbReference type="EMBL" id="WWD20377.1"/>
    </source>
</evidence>
<keyword evidence="3" id="KW-1185">Reference proteome</keyword>
<dbReference type="KEGG" id="ksn:43591453"/>
<feature type="compositionally biased region" description="Basic residues" evidence="1">
    <location>
        <begin position="195"/>
        <end position="205"/>
    </location>
</feature>
<gene>
    <name evidence="2" type="ORF">CI109_104853</name>
</gene>
<organism evidence="2 3">
    <name type="scientific">Kwoniella shandongensis</name>
    <dbReference type="NCBI Taxonomy" id="1734106"/>
    <lineage>
        <taxon>Eukaryota</taxon>
        <taxon>Fungi</taxon>
        <taxon>Dikarya</taxon>
        <taxon>Basidiomycota</taxon>
        <taxon>Agaricomycotina</taxon>
        <taxon>Tremellomycetes</taxon>
        <taxon>Tremellales</taxon>
        <taxon>Cryptococcaceae</taxon>
        <taxon>Kwoniella</taxon>
    </lineage>
</organism>
<feature type="region of interest" description="Disordered" evidence="1">
    <location>
        <begin position="178"/>
        <end position="214"/>
    </location>
</feature>